<dbReference type="Gene3D" id="3.30.740.10">
    <property type="entry name" value="Protein Inhibitor Of Neuronal Nitric Oxide Synthase"/>
    <property type="match status" value="1"/>
</dbReference>
<dbReference type="EMBL" id="LR877151">
    <property type="protein sequence ID" value="CAD2216718.1"/>
    <property type="molecule type" value="Genomic_DNA"/>
</dbReference>
<organism evidence="2 3">
    <name type="scientific">Angomonas deanei</name>
    <dbReference type="NCBI Taxonomy" id="59799"/>
    <lineage>
        <taxon>Eukaryota</taxon>
        <taxon>Discoba</taxon>
        <taxon>Euglenozoa</taxon>
        <taxon>Kinetoplastea</taxon>
        <taxon>Metakinetoplastina</taxon>
        <taxon>Trypanosomatida</taxon>
        <taxon>Trypanosomatidae</taxon>
        <taxon>Strigomonadinae</taxon>
        <taxon>Angomonas</taxon>
    </lineage>
</organism>
<accession>A0A7G2CAB8</accession>
<dbReference type="VEuPathDB" id="TriTrypDB:ADEAN_000418900"/>
<name>A0A7G2CAB8_9TRYP</name>
<gene>
    <name evidence="2" type="ORF">ADEAN_000418900</name>
</gene>
<protein>
    <submittedName>
        <fullName evidence="2">Dynein light chain type 1, putative</fullName>
    </submittedName>
</protein>
<dbReference type="GO" id="GO:0007017">
    <property type="term" value="P:microtubule-based process"/>
    <property type="evidence" value="ECO:0007669"/>
    <property type="project" value="InterPro"/>
</dbReference>
<feature type="region of interest" description="Disordered" evidence="1">
    <location>
        <begin position="1"/>
        <end position="23"/>
    </location>
</feature>
<proteinExistence type="predicted"/>
<evidence type="ECO:0000313" key="3">
    <source>
        <dbReference type="Proteomes" id="UP000515908"/>
    </source>
</evidence>
<dbReference type="CDD" id="cd21450">
    <property type="entry name" value="DLC-like_DYNLL1-like"/>
    <property type="match status" value="1"/>
</dbReference>
<reference evidence="2 3" key="1">
    <citation type="submission" date="2020-08" db="EMBL/GenBank/DDBJ databases">
        <authorList>
            <person name="Newling K."/>
            <person name="Davey J."/>
            <person name="Forrester S."/>
        </authorList>
    </citation>
    <scope>NUCLEOTIDE SEQUENCE [LARGE SCALE GENOMIC DNA]</scope>
    <source>
        <strain evidence="3">Crithidia deanei Carvalho (ATCC PRA-265)</strain>
    </source>
</reference>
<dbReference type="InterPro" id="IPR001372">
    <property type="entry name" value="Dynein_light_chain_typ-1/2"/>
</dbReference>
<sequence>MDKEEDLAVEGDFGGTLRPSQTKDHVAFVENGEEDNEEVEQLDPRANDVSRVPVYVDIPAETLRVILDSALRAYNEYVLIPTRTTWRKEEGGRRELERDVERTSLRELAQFIKKDVTAKLGGSWHVIYGRDFATYVTHKRMSFCHFQIDGADVVVWRHGG</sequence>
<dbReference type="SUPFAM" id="SSF54648">
    <property type="entry name" value="DLC"/>
    <property type="match status" value="1"/>
</dbReference>
<dbReference type="AlphaFoldDB" id="A0A7G2CAB8"/>
<dbReference type="GO" id="GO:0030286">
    <property type="term" value="C:dynein complex"/>
    <property type="evidence" value="ECO:0007669"/>
    <property type="project" value="InterPro"/>
</dbReference>
<dbReference type="Pfam" id="PF01221">
    <property type="entry name" value="Dynein_light"/>
    <property type="match status" value="1"/>
</dbReference>
<dbReference type="Proteomes" id="UP000515908">
    <property type="component" value="Chromosome 07"/>
</dbReference>
<keyword evidence="3" id="KW-1185">Reference proteome</keyword>
<evidence type="ECO:0000313" key="2">
    <source>
        <dbReference type="EMBL" id="CAD2216718.1"/>
    </source>
</evidence>
<dbReference type="SMART" id="SM01375">
    <property type="entry name" value="Dynein_light"/>
    <property type="match status" value="1"/>
</dbReference>
<evidence type="ECO:0000256" key="1">
    <source>
        <dbReference type="SAM" id="MobiDB-lite"/>
    </source>
</evidence>
<dbReference type="InterPro" id="IPR037177">
    <property type="entry name" value="DLC_sf"/>
</dbReference>
<dbReference type="OrthoDB" id="10033309at2759"/>